<dbReference type="OrthoDB" id="7294180at2759"/>
<organism evidence="1 2">
    <name type="scientific">Elysia chlorotica</name>
    <name type="common">Eastern emerald elysia</name>
    <name type="synonym">Sea slug</name>
    <dbReference type="NCBI Taxonomy" id="188477"/>
    <lineage>
        <taxon>Eukaryota</taxon>
        <taxon>Metazoa</taxon>
        <taxon>Spiralia</taxon>
        <taxon>Lophotrochozoa</taxon>
        <taxon>Mollusca</taxon>
        <taxon>Gastropoda</taxon>
        <taxon>Heterobranchia</taxon>
        <taxon>Euthyneura</taxon>
        <taxon>Panpulmonata</taxon>
        <taxon>Sacoglossa</taxon>
        <taxon>Placobranchoidea</taxon>
        <taxon>Plakobranchidae</taxon>
        <taxon>Elysia</taxon>
    </lineage>
</organism>
<protein>
    <submittedName>
        <fullName evidence="1">Uncharacterized protein</fullName>
    </submittedName>
</protein>
<name>A0A3S0ZI59_ELYCH</name>
<reference evidence="1 2" key="1">
    <citation type="submission" date="2019-01" db="EMBL/GenBank/DDBJ databases">
        <title>A draft genome assembly of the solar-powered sea slug Elysia chlorotica.</title>
        <authorList>
            <person name="Cai H."/>
            <person name="Li Q."/>
            <person name="Fang X."/>
            <person name="Li J."/>
            <person name="Curtis N.E."/>
            <person name="Altenburger A."/>
            <person name="Shibata T."/>
            <person name="Feng M."/>
            <person name="Maeda T."/>
            <person name="Schwartz J.A."/>
            <person name="Shigenobu S."/>
            <person name="Lundholm N."/>
            <person name="Nishiyama T."/>
            <person name="Yang H."/>
            <person name="Hasebe M."/>
            <person name="Li S."/>
            <person name="Pierce S.K."/>
            <person name="Wang J."/>
        </authorList>
    </citation>
    <scope>NUCLEOTIDE SEQUENCE [LARGE SCALE GENOMIC DNA]</scope>
    <source>
        <strain evidence="1">EC2010</strain>
        <tissue evidence="1">Whole organism of an adult</tissue>
    </source>
</reference>
<sequence length="136" mass="15667">MRMVISDTGRTVIFYCKSRSRASNMDDKTLVAAVEKREALYDKGNNYNSNRIFMQKQWADVGLEVGEEGISFSLCLSLGVTKYFVQKVVAFSIYQPSKNTVHPISPSECLYLLKPIKHHHSQTCESNYYRLHLEHK</sequence>
<accession>A0A3S0ZI59</accession>
<gene>
    <name evidence="1" type="ORF">EGW08_012784</name>
</gene>
<dbReference type="Proteomes" id="UP000271974">
    <property type="component" value="Unassembled WGS sequence"/>
</dbReference>
<keyword evidence="2" id="KW-1185">Reference proteome</keyword>
<dbReference type="AlphaFoldDB" id="A0A3S0ZI59"/>
<evidence type="ECO:0000313" key="2">
    <source>
        <dbReference type="Proteomes" id="UP000271974"/>
    </source>
</evidence>
<comment type="caution">
    <text evidence="1">The sequence shown here is derived from an EMBL/GenBank/DDBJ whole genome shotgun (WGS) entry which is preliminary data.</text>
</comment>
<dbReference type="EMBL" id="RQTK01000450">
    <property type="protein sequence ID" value="RUS79443.1"/>
    <property type="molecule type" value="Genomic_DNA"/>
</dbReference>
<proteinExistence type="predicted"/>
<evidence type="ECO:0000313" key="1">
    <source>
        <dbReference type="EMBL" id="RUS79443.1"/>
    </source>
</evidence>